<name>A0A426YVC7_ENSVE</name>
<accession>A0A426YVC7</accession>
<proteinExistence type="predicted"/>
<evidence type="ECO:0000313" key="1">
    <source>
        <dbReference type="EMBL" id="RRT55700.1"/>
    </source>
</evidence>
<reference evidence="1 2" key="1">
    <citation type="journal article" date="2014" name="Agronomy (Basel)">
        <title>A Draft Genome Sequence for Ensete ventricosum, the Drought-Tolerant Tree Against Hunger.</title>
        <authorList>
            <person name="Harrison J."/>
            <person name="Moore K.A."/>
            <person name="Paszkiewicz K."/>
            <person name="Jones T."/>
            <person name="Grant M."/>
            <person name="Ambacheew D."/>
            <person name="Muzemil S."/>
            <person name="Studholme D.J."/>
        </authorList>
    </citation>
    <scope>NUCLEOTIDE SEQUENCE [LARGE SCALE GENOMIC DNA]</scope>
</reference>
<sequence>MDSLLIYGDTRCLVAAIYSSPTCDTTQCESFGHKPARGGRDSGPPTTLWDAGSVKLVYGEVEIREGH</sequence>
<organism evidence="1 2">
    <name type="scientific">Ensete ventricosum</name>
    <name type="common">Abyssinian banana</name>
    <name type="synonym">Musa ensete</name>
    <dbReference type="NCBI Taxonomy" id="4639"/>
    <lineage>
        <taxon>Eukaryota</taxon>
        <taxon>Viridiplantae</taxon>
        <taxon>Streptophyta</taxon>
        <taxon>Embryophyta</taxon>
        <taxon>Tracheophyta</taxon>
        <taxon>Spermatophyta</taxon>
        <taxon>Magnoliopsida</taxon>
        <taxon>Liliopsida</taxon>
        <taxon>Zingiberales</taxon>
        <taxon>Musaceae</taxon>
        <taxon>Ensete</taxon>
    </lineage>
</organism>
<dbReference type="Proteomes" id="UP000287651">
    <property type="component" value="Unassembled WGS sequence"/>
</dbReference>
<dbReference type="AlphaFoldDB" id="A0A426YVC7"/>
<comment type="caution">
    <text evidence="1">The sequence shown here is derived from an EMBL/GenBank/DDBJ whole genome shotgun (WGS) entry which is preliminary data.</text>
</comment>
<protein>
    <submittedName>
        <fullName evidence="1">Uncharacterized protein</fullName>
    </submittedName>
</protein>
<evidence type="ECO:0000313" key="2">
    <source>
        <dbReference type="Proteomes" id="UP000287651"/>
    </source>
</evidence>
<gene>
    <name evidence="1" type="ORF">B296_00020106</name>
</gene>
<dbReference type="EMBL" id="AMZH03009962">
    <property type="protein sequence ID" value="RRT55700.1"/>
    <property type="molecule type" value="Genomic_DNA"/>
</dbReference>